<proteinExistence type="predicted"/>
<evidence type="ECO:0000313" key="3">
    <source>
        <dbReference type="Proteomes" id="UP000193862"/>
    </source>
</evidence>
<dbReference type="EMBL" id="FWFS01000011">
    <property type="protein sequence ID" value="SLN63760.1"/>
    <property type="molecule type" value="Genomic_DNA"/>
</dbReference>
<accession>A0A1Y5TGP0</accession>
<organism evidence="2 3">
    <name type="scientific">Aquimixticola soesokkakensis</name>
    <dbReference type="NCBI Taxonomy" id="1519096"/>
    <lineage>
        <taxon>Bacteria</taxon>
        <taxon>Pseudomonadati</taxon>
        <taxon>Pseudomonadota</taxon>
        <taxon>Alphaproteobacteria</taxon>
        <taxon>Rhodobacterales</taxon>
        <taxon>Paracoccaceae</taxon>
        <taxon>Aquimixticola</taxon>
    </lineage>
</organism>
<dbReference type="AlphaFoldDB" id="A0A1Y5TGP0"/>
<name>A0A1Y5TGP0_9RHOB</name>
<feature type="transmembrane region" description="Helical" evidence="1">
    <location>
        <begin position="88"/>
        <end position="114"/>
    </location>
</feature>
<gene>
    <name evidence="2" type="ORF">AQS8620_02920</name>
</gene>
<feature type="transmembrane region" description="Helical" evidence="1">
    <location>
        <begin position="168"/>
        <end position="185"/>
    </location>
</feature>
<dbReference type="RefSeq" id="WP_085837725.1">
    <property type="nucleotide sequence ID" value="NZ_FWFS01000011.1"/>
</dbReference>
<dbReference type="Proteomes" id="UP000193862">
    <property type="component" value="Unassembled WGS sequence"/>
</dbReference>
<evidence type="ECO:0000256" key="1">
    <source>
        <dbReference type="SAM" id="Phobius"/>
    </source>
</evidence>
<keyword evidence="1" id="KW-1133">Transmembrane helix</keyword>
<reference evidence="2 3" key="1">
    <citation type="submission" date="2017-03" db="EMBL/GenBank/DDBJ databases">
        <authorList>
            <person name="Afonso C.L."/>
            <person name="Miller P.J."/>
            <person name="Scott M.A."/>
            <person name="Spackman E."/>
            <person name="Goraichik I."/>
            <person name="Dimitrov K.M."/>
            <person name="Suarez D.L."/>
            <person name="Swayne D.E."/>
        </authorList>
    </citation>
    <scope>NUCLEOTIDE SEQUENCE [LARGE SCALE GENOMIC DNA]</scope>
    <source>
        <strain evidence="2 3">CECT 8620</strain>
    </source>
</reference>
<keyword evidence="1" id="KW-0812">Transmembrane</keyword>
<feature type="transmembrane region" description="Helical" evidence="1">
    <location>
        <begin position="134"/>
        <end position="156"/>
    </location>
</feature>
<feature type="transmembrane region" description="Helical" evidence="1">
    <location>
        <begin position="6"/>
        <end position="27"/>
    </location>
</feature>
<protein>
    <submittedName>
        <fullName evidence="2">Uncharacterized protein</fullName>
    </submittedName>
</protein>
<keyword evidence="1" id="KW-0472">Membrane</keyword>
<sequence length="189" mass="19185">MQDVSLAVLGLRLLCGAIVIVCHQMVLGMIARRVMRGNGVGVGGAAPLEAAGQRGVNRLPLCAPALICVLVQQVGWPALRVQGCGARVVFCVVLASLGMGCAMLCLGAAAPLVARALPDLRGAVLLDGLAQVQVIGLRSAVLALVPVAPLAMASCWCARARALARPVLGGWALALGALCLSLLGWRGGI</sequence>
<keyword evidence="3" id="KW-1185">Reference proteome</keyword>
<evidence type="ECO:0000313" key="2">
    <source>
        <dbReference type="EMBL" id="SLN63760.1"/>
    </source>
</evidence>